<sequence>MSWTELARQLRGVIARGVIRRSADTGESQTVDVQAWAGHSRTDVEVLQLFGVSSRPPKNGVVILLAIGGDQSDLVALPAGSPGNRLGNLAEGEAALYAILGNRVHCKADGTVHVISPNKVLAEVKDNQVELTDDVIRLRKGTGESAPRVTITDDMVKLRLGDKWIVVQSDKIVSSHPIVIGPDPDPSV</sequence>
<dbReference type="EMBL" id="BSFM01000017">
    <property type="protein sequence ID" value="GLK85680.1"/>
    <property type="molecule type" value="Genomic_DNA"/>
</dbReference>
<reference evidence="2" key="1">
    <citation type="journal article" date="2014" name="Int. J. Syst. Evol. Microbiol.">
        <title>Complete genome sequence of Corynebacterium casei LMG S-19264T (=DSM 44701T), isolated from a smear-ripened cheese.</title>
        <authorList>
            <consortium name="US DOE Joint Genome Institute (JGI-PGF)"/>
            <person name="Walter F."/>
            <person name="Albersmeier A."/>
            <person name="Kalinowski J."/>
            <person name="Ruckert C."/>
        </authorList>
    </citation>
    <scope>NUCLEOTIDE SEQUENCE</scope>
    <source>
        <strain evidence="2">VKM B-2789</strain>
    </source>
</reference>
<dbReference type="InterPro" id="IPR053861">
    <property type="entry name" value="Phage_Mu_Gp45_N"/>
</dbReference>
<dbReference type="Proteomes" id="UP001143330">
    <property type="component" value="Unassembled WGS sequence"/>
</dbReference>
<gene>
    <name evidence="2" type="ORF">GCM10017653_37500</name>
</gene>
<feature type="domain" description="Bacteriophage Mu Gp45 N-terminal" evidence="1">
    <location>
        <begin position="16"/>
        <end position="78"/>
    </location>
</feature>
<evidence type="ECO:0000313" key="2">
    <source>
        <dbReference type="EMBL" id="GLK85680.1"/>
    </source>
</evidence>
<comment type="caution">
    <text evidence="2">The sequence shown here is derived from an EMBL/GenBank/DDBJ whole genome shotgun (WGS) entry which is preliminary data.</text>
</comment>
<organism evidence="2 3">
    <name type="scientific">Ancylobacter defluvii</name>
    <dbReference type="NCBI Taxonomy" id="1282440"/>
    <lineage>
        <taxon>Bacteria</taxon>
        <taxon>Pseudomonadati</taxon>
        <taxon>Pseudomonadota</taxon>
        <taxon>Alphaproteobacteria</taxon>
        <taxon>Hyphomicrobiales</taxon>
        <taxon>Xanthobacteraceae</taxon>
        <taxon>Ancylobacter</taxon>
    </lineage>
</organism>
<protein>
    <recommendedName>
        <fullName evidence="1">Bacteriophage Mu Gp45 N-terminal domain-containing protein</fullName>
    </recommendedName>
</protein>
<evidence type="ECO:0000259" key="1">
    <source>
        <dbReference type="Pfam" id="PF06890"/>
    </source>
</evidence>
<keyword evidence="3" id="KW-1185">Reference proteome</keyword>
<proteinExistence type="predicted"/>
<reference evidence="2" key="2">
    <citation type="submission" date="2023-01" db="EMBL/GenBank/DDBJ databases">
        <authorList>
            <person name="Sun Q."/>
            <person name="Evtushenko L."/>
        </authorList>
    </citation>
    <scope>NUCLEOTIDE SEQUENCE</scope>
    <source>
        <strain evidence="2">VKM B-2789</strain>
    </source>
</reference>
<dbReference type="RefSeq" id="WP_213359372.1">
    <property type="nucleotide sequence ID" value="NZ_BSFM01000017.1"/>
</dbReference>
<name>A0A9W6JXH3_9HYPH</name>
<dbReference type="AlphaFoldDB" id="A0A9W6JXH3"/>
<dbReference type="Pfam" id="PF06890">
    <property type="entry name" value="Phage_Mu_Gp45"/>
    <property type="match status" value="1"/>
</dbReference>
<accession>A0A9W6JXH3</accession>
<evidence type="ECO:0000313" key="3">
    <source>
        <dbReference type="Proteomes" id="UP001143330"/>
    </source>
</evidence>